<organism evidence="5 6">
    <name type="scientific">Enterococcus thailandicus</name>
    <dbReference type="NCBI Taxonomy" id="417368"/>
    <lineage>
        <taxon>Bacteria</taxon>
        <taxon>Bacillati</taxon>
        <taxon>Bacillota</taxon>
        <taxon>Bacilli</taxon>
        <taxon>Lactobacillales</taxon>
        <taxon>Enterococcaceae</taxon>
        <taxon>Enterococcus</taxon>
    </lineage>
</organism>
<comment type="caution">
    <text evidence="5">The sequence shown here is derived from an EMBL/GenBank/DDBJ whole genome shotgun (WGS) entry which is preliminary data.</text>
</comment>
<keyword evidence="2" id="KW-0238">DNA-binding</keyword>
<dbReference type="Proteomes" id="UP000078516">
    <property type="component" value="Unassembled WGS sequence"/>
</dbReference>
<dbReference type="SUPFAM" id="SSF46689">
    <property type="entry name" value="Homeodomain-like"/>
    <property type="match status" value="2"/>
</dbReference>
<name>A0A179ESY4_ENTTH</name>
<reference evidence="5 6" key="1">
    <citation type="submission" date="2016-04" db="EMBL/GenBank/DDBJ databases">
        <title>Draft genome of an Enterococcus thailandicus strain isolated from bovine feces.</title>
        <authorList>
            <person name="Beukers A.G."/>
            <person name="Zaheer R."/>
            <person name="Goji N."/>
            <person name="Cook S.R."/>
            <person name="Amoako K."/>
            <person name="Chaves A.V."/>
            <person name="Ward M.P."/>
            <person name="Mcallister T.A."/>
        </authorList>
    </citation>
    <scope>NUCLEOTIDE SEQUENCE [LARGE SCALE GENOMIC DNA]</scope>
    <source>
        <strain evidence="5 6">F0711D 46</strain>
    </source>
</reference>
<dbReference type="PROSITE" id="PS01124">
    <property type="entry name" value="HTH_ARAC_FAMILY_2"/>
    <property type="match status" value="1"/>
</dbReference>
<dbReference type="GO" id="GO:0003700">
    <property type="term" value="F:DNA-binding transcription factor activity"/>
    <property type="evidence" value="ECO:0007669"/>
    <property type="project" value="InterPro"/>
</dbReference>
<dbReference type="InterPro" id="IPR009057">
    <property type="entry name" value="Homeodomain-like_sf"/>
</dbReference>
<keyword evidence="3" id="KW-0804">Transcription</keyword>
<dbReference type="InterPro" id="IPR014710">
    <property type="entry name" value="RmlC-like_jellyroll"/>
</dbReference>
<accession>A0A179ESY4</accession>
<dbReference type="InterPro" id="IPR003313">
    <property type="entry name" value="AraC-bd"/>
</dbReference>
<evidence type="ECO:0000259" key="4">
    <source>
        <dbReference type="PROSITE" id="PS01124"/>
    </source>
</evidence>
<dbReference type="GO" id="GO:0043565">
    <property type="term" value="F:sequence-specific DNA binding"/>
    <property type="evidence" value="ECO:0007669"/>
    <property type="project" value="InterPro"/>
</dbReference>
<dbReference type="EMBL" id="LWMN01000010">
    <property type="protein sequence ID" value="OAQ56348.1"/>
    <property type="molecule type" value="Genomic_DNA"/>
</dbReference>
<dbReference type="InterPro" id="IPR020449">
    <property type="entry name" value="Tscrpt_reg_AraC-type_HTH"/>
</dbReference>
<dbReference type="SUPFAM" id="SSF51215">
    <property type="entry name" value="Regulatory protein AraC"/>
    <property type="match status" value="1"/>
</dbReference>
<evidence type="ECO:0000313" key="6">
    <source>
        <dbReference type="Proteomes" id="UP000078516"/>
    </source>
</evidence>
<gene>
    <name evidence="5" type="ORF">A6E74_02765</name>
</gene>
<dbReference type="Pfam" id="PF02311">
    <property type="entry name" value="AraC_binding"/>
    <property type="match status" value="1"/>
</dbReference>
<dbReference type="PRINTS" id="PR00032">
    <property type="entry name" value="HTHARAC"/>
</dbReference>
<dbReference type="InterPro" id="IPR018060">
    <property type="entry name" value="HTH_AraC"/>
</dbReference>
<dbReference type="InterPro" id="IPR037923">
    <property type="entry name" value="HTH-like"/>
</dbReference>
<dbReference type="Gene3D" id="1.10.10.60">
    <property type="entry name" value="Homeodomain-like"/>
    <property type="match status" value="2"/>
</dbReference>
<dbReference type="AlphaFoldDB" id="A0A179ESY4"/>
<dbReference type="InterPro" id="IPR018062">
    <property type="entry name" value="HTH_AraC-typ_CS"/>
</dbReference>
<dbReference type="PANTHER" id="PTHR43280">
    <property type="entry name" value="ARAC-FAMILY TRANSCRIPTIONAL REGULATOR"/>
    <property type="match status" value="1"/>
</dbReference>
<feature type="domain" description="HTH araC/xylS-type" evidence="4">
    <location>
        <begin position="177"/>
        <end position="275"/>
    </location>
</feature>
<evidence type="ECO:0000256" key="1">
    <source>
        <dbReference type="ARBA" id="ARBA00023015"/>
    </source>
</evidence>
<sequence length="278" mass="32177">MSYANAQIFNPEIIYAFDPWNEQGNKSDIHTHDFLEISIVLEGQANYTIEEQEFQLNAGQIMLFNPGTHHGEEQRTGTYSHQLHIGLTNISLDGLKRNHLPTKKAILNLGEYQWEFLDKAWRLVKEYSEEQPEFQLMVKALIIEMLVLILRSLEKVQDNTVTLALSKNAKRKQYLVNHAIYYLENHHTQEITLEQLADTLYVSPTYLSKVFKESTGMSPINYLIQVRLKHAKELLANEQLTIREISQAVGYQDAYHFSKLFKKYYGVSPSQLAKKSLA</sequence>
<evidence type="ECO:0000256" key="2">
    <source>
        <dbReference type="ARBA" id="ARBA00023125"/>
    </source>
</evidence>
<dbReference type="RefSeq" id="WP_067481932.1">
    <property type="nucleotide sequence ID" value="NZ_CP078552.1"/>
</dbReference>
<evidence type="ECO:0000313" key="5">
    <source>
        <dbReference type="EMBL" id="OAQ56348.1"/>
    </source>
</evidence>
<keyword evidence="6" id="KW-1185">Reference proteome</keyword>
<protein>
    <submittedName>
        <fullName evidence="5">AraC family transcriptional regulator</fullName>
    </submittedName>
</protein>
<dbReference type="Gene3D" id="2.60.120.10">
    <property type="entry name" value="Jelly Rolls"/>
    <property type="match status" value="1"/>
</dbReference>
<keyword evidence="1" id="KW-0805">Transcription regulation</keyword>
<proteinExistence type="predicted"/>
<evidence type="ECO:0000256" key="3">
    <source>
        <dbReference type="ARBA" id="ARBA00023163"/>
    </source>
</evidence>
<dbReference type="SMART" id="SM00342">
    <property type="entry name" value="HTH_ARAC"/>
    <property type="match status" value="1"/>
</dbReference>
<dbReference type="Pfam" id="PF12833">
    <property type="entry name" value="HTH_18"/>
    <property type="match status" value="1"/>
</dbReference>
<dbReference type="PROSITE" id="PS00041">
    <property type="entry name" value="HTH_ARAC_FAMILY_1"/>
    <property type="match status" value="1"/>
</dbReference>
<dbReference type="PANTHER" id="PTHR43280:SF28">
    <property type="entry name" value="HTH-TYPE TRANSCRIPTIONAL ACTIVATOR RHAS"/>
    <property type="match status" value="1"/>
</dbReference>